<dbReference type="PANTHER" id="PTHR22916">
    <property type="entry name" value="GLYCOSYLTRANSFERASE"/>
    <property type="match status" value="1"/>
</dbReference>
<organism evidence="2 3">
    <name type="scientific">Candidatus Lloydbacteria bacterium RIFCSPLOWO2_01_FULL_50_20</name>
    <dbReference type="NCBI Taxonomy" id="1798665"/>
    <lineage>
        <taxon>Bacteria</taxon>
        <taxon>Candidatus Lloydiibacteriota</taxon>
    </lineage>
</organism>
<dbReference type="InterPro" id="IPR001173">
    <property type="entry name" value="Glyco_trans_2-like"/>
</dbReference>
<dbReference type="InterPro" id="IPR029044">
    <property type="entry name" value="Nucleotide-diphossugar_trans"/>
</dbReference>
<name>A0A1G2DFV4_9BACT</name>
<dbReference type="CDD" id="cd00761">
    <property type="entry name" value="Glyco_tranf_GTA_type"/>
    <property type="match status" value="1"/>
</dbReference>
<evidence type="ECO:0000313" key="2">
    <source>
        <dbReference type="EMBL" id="OGZ12534.1"/>
    </source>
</evidence>
<sequence>MPKVSIVIPTHNRPLLLARAIRSVLSQTFSDYEVIVVDDGDKPRVRDIVDALNDDRFRYIAHHPANQGGSATRNTGIKESHGEYVAFLDDDDEWLSEKLALQVEAIKGVDQEVGFVATGVENVTEHGSTYNQTKNGTHDFSVIVLLRFKGFITSSLLIRRSVFDSVGFFDESLPSHQEVDLLIRITQVYKGVGIDLPLVRMDMTPHEHIGGDLLRRIRGRELLLAKHAGVYAKHKKAFAKQYFWLAIWCRDSGDRVKARTYFWKAFMLTWNPRYLAHACLAVF</sequence>
<dbReference type="Pfam" id="PF00535">
    <property type="entry name" value="Glycos_transf_2"/>
    <property type="match status" value="1"/>
</dbReference>
<dbReference type="GO" id="GO:0016758">
    <property type="term" value="F:hexosyltransferase activity"/>
    <property type="evidence" value="ECO:0007669"/>
    <property type="project" value="UniProtKB-ARBA"/>
</dbReference>
<dbReference type="EMBL" id="MHLP01000021">
    <property type="protein sequence ID" value="OGZ12534.1"/>
    <property type="molecule type" value="Genomic_DNA"/>
</dbReference>
<dbReference type="AlphaFoldDB" id="A0A1G2DFV4"/>
<proteinExistence type="predicted"/>
<dbReference type="Gene3D" id="3.90.550.10">
    <property type="entry name" value="Spore Coat Polysaccharide Biosynthesis Protein SpsA, Chain A"/>
    <property type="match status" value="1"/>
</dbReference>
<reference evidence="2 3" key="1">
    <citation type="journal article" date="2016" name="Nat. Commun.">
        <title>Thousands of microbial genomes shed light on interconnected biogeochemical processes in an aquifer system.</title>
        <authorList>
            <person name="Anantharaman K."/>
            <person name="Brown C.T."/>
            <person name="Hug L.A."/>
            <person name="Sharon I."/>
            <person name="Castelle C.J."/>
            <person name="Probst A.J."/>
            <person name="Thomas B.C."/>
            <person name="Singh A."/>
            <person name="Wilkins M.J."/>
            <person name="Karaoz U."/>
            <person name="Brodie E.L."/>
            <person name="Williams K.H."/>
            <person name="Hubbard S.S."/>
            <person name="Banfield J.F."/>
        </authorList>
    </citation>
    <scope>NUCLEOTIDE SEQUENCE [LARGE SCALE GENOMIC DNA]</scope>
</reference>
<dbReference type="SUPFAM" id="SSF53448">
    <property type="entry name" value="Nucleotide-diphospho-sugar transferases"/>
    <property type="match status" value="1"/>
</dbReference>
<evidence type="ECO:0000313" key="3">
    <source>
        <dbReference type="Proteomes" id="UP000178534"/>
    </source>
</evidence>
<gene>
    <name evidence="2" type="ORF">A2942_00275</name>
</gene>
<dbReference type="STRING" id="1798665.A2942_00275"/>
<dbReference type="PANTHER" id="PTHR22916:SF3">
    <property type="entry name" value="UDP-GLCNAC:BETAGAL BETA-1,3-N-ACETYLGLUCOSAMINYLTRANSFERASE-LIKE PROTEIN 1"/>
    <property type="match status" value="1"/>
</dbReference>
<accession>A0A1G2DFV4</accession>
<protein>
    <recommendedName>
        <fullName evidence="1">Glycosyltransferase 2-like domain-containing protein</fullName>
    </recommendedName>
</protein>
<evidence type="ECO:0000259" key="1">
    <source>
        <dbReference type="Pfam" id="PF00535"/>
    </source>
</evidence>
<dbReference type="Proteomes" id="UP000178534">
    <property type="component" value="Unassembled WGS sequence"/>
</dbReference>
<comment type="caution">
    <text evidence="2">The sequence shown here is derived from an EMBL/GenBank/DDBJ whole genome shotgun (WGS) entry which is preliminary data.</text>
</comment>
<feature type="domain" description="Glycosyltransferase 2-like" evidence="1">
    <location>
        <begin position="5"/>
        <end position="164"/>
    </location>
</feature>